<dbReference type="InterPro" id="IPR036852">
    <property type="entry name" value="Peptidase_S8/S53_dom_sf"/>
</dbReference>
<dbReference type="EMBL" id="LAZR01038009">
    <property type="protein sequence ID" value="KKL20673.1"/>
    <property type="molecule type" value="Genomic_DNA"/>
</dbReference>
<dbReference type="PRINTS" id="PR00723">
    <property type="entry name" value="SUBTILISIN"/>
</dbReference>
<gene>
    <name evidence="5" type="ORF">LCGC14_2453110</name>
</gene>
<evidence type="ECO:0000313" key="5">
    <source>
        <dbReference type="EMBL" id="KKL20673.1"/>
    </source>
</evidence>
<dbReference type="GO" id="GO:0006508">
    <property type="term" value="P:proteolysis"/>
    <property type="evidence" value="ECO:0007669"/>
    <property type="project" value="UniProtKB-KW"/>
</dbReference>
<evidence type="ECO:0000256" key="1">
    <source>
        <dbReference type="ARBA" id="ARBA00022670"/>
    </source>
</evidence>
<feature type="domain" description="Peptidase S8/S53" evidence="4">
    <location>
        <begin position="411"/>
        <end position="499"/>
    </location>
</feature>
<dbReference type="InterPro" id="IPR000209">
    <property type="entry name" value="Peptidase_S8/S53_dom"/>
</dbReference>
<comment type="caution">
    <text evidence="5">The sequence shown here is derived from an EMBL/GenBank/DDBJ whole genome shotgun (WGS) entry which is preliminary data.</text>
</comment>
<protein>
    <recommendedName>
        <fullName evidence="4">Peptidase S8/S53 domain-containing protein</fullName>
    </recommendedName>
</protein>
<feature type="non-terminal residue" evidence="5">
    <location>
        <position position="515"/>
    </location>
</feature>
<dbReference type="AlphaFoldDB" id="A0A0F9E9D7"/>
<name>A0A0F9E9D7_9ZZZZ</name>
<reference evidence="5" key="1">
    <citation type="journal article" date="2015" name="Nature">
        <title>Complex archaea that bridge the gap between prokaryotes and eukaryotes.</title>
        <authorList>
            <person name="Spang A."/>
            <person name="Saw J.H."/>
            <person name="Jorgensen S.L."/>
            <person name="Zaremba-Niedzwiedzka K."/>
            <person name="Martijn J."/>
            <person name="Lind A.E."/>
            <person name="van Eijk R."/>
            <person name="Schleper C."/>
            <person name="Guy L."/>
            <person name="Ettema T.J."/>
        </authorList>
    </citation>
    <scope>NUCLEOTIDE SEQUENCE</scope>
</reference>
<sequence>LDPDLQAMAKARLMRIDGQGRVQAYLLVATTVDEVVADVKRAQGQVERFDESAGIVQALVPIGQLEALAHRPSVRYVRLPDYGFSQAGSATTGGDSILGADLVRSTFGVDGTGVKVGVISDGVGGMADSQASGDLPPVVNTTTCNVVPGSDPAASGAEGTAILEIVHDLAPGAELWFGHFWAEDTSLAFNDAVDCLAANTDVVVDDIAWFNVGPYDGTSSVSANTSAELNQAANPIRAYATSVANMARRHYQEPFLDSGFIYEDEETGAFWVLHRFQGTADTHDAGEGLACEAGVYCGDTLRVLPGGIFIVLVQWNDEFGNSSNDYDLLLRDDFGAGTIDVVSGNPQMGPGYDPVEVFAFENTHLVTTDFDILIGNYLGDAAPRTFDMFVICDKCFFFDGATHNFNTPGSSVPNQSDAGGGVMSVGAINASEPGNDDIATYSSLGPTNDGRTKPDITAIDGVDVTGAGGFTSRFFGTSAASPHIGGIAALLLECNPDLKAGEPGDSPSGDRTALR</sequence>
<evidence type="ECO:0000256" key="2">
    <source>
        <dbReference type="ARBA" id="ARBA00022801"/>
    </source>
</evidence>
<dbReference type="InterPro" id="IPR015500">
    <property type="entry name" value="Peptidase_S8_subtilisin-rel"/>
</dbReference>
<dbReference type="Pfam" id="PF00082">
    <property type="entry name" value="Peptidase_S8"/>
    <property type="match status" value="1"/>
</dbReference>
<feature type="non-terminal residue" evidence="5">
    <location>
        <position position="1"/>
    </location>
</feature>
<evidence type="ECO:0000259" key="4">
    <source>
        <dbReference type="Pfam" id="PF00082"/>
    </source>
</evidence>
<keyword evidence="3" id="KW-0720">Serine protease</keyword>
<proteinExistence type="predicted"/>
<evidence type="ECO:0000256" key="3">
    <source>
        <dbReference type="ARBA" id="ARBA00022825"/>
    </source>
</evidence>
<organism evidence="5">
    <name type="scientific">marine sediment metagenome</name>
    <dbReference type="NCBI Taxonomy" id="412755"/>
    <lineage>
        <taxon>unclassified sequences</taxon>
        <taxon>metagenomes</taxon>
        <taxon>ecological metagenomes</taxon>
    </lineage>
</organism>
<accession>A0A0F9E9D7</accession>
<dbReference type="SUPFAM" id="SSF52743">
    <property type="entry name" value="Subtilisin-like"/>
    <property type="match status" value="1"/>
</dbReference>
<dbReference type="Gene3D" id="3.40.50.200">
    <property type="entry name" value="Peptidase S8/S53 domain"/>
    <property type="match status" value="1"/>
</dbReference>
<keyword evidence="1" id="KW-0645">Protease</keyword>
<keyword evidence="2" id="KW-0378">Hydrolase</keyword>
<dbReference type="GO" id="GO:0004252">
    <property type="term" value="F:serine-type endopeptidase activity"/>
    <property type="evidence" value="ECO:0007669"/>
    <property type="project" value="InterPro"/>
</dbReference>